<feature type="transmembrane region" description="Helical" evidence="13">
    <location>
        <begin position="99"/>
        <end position="117"/>
    </location>
</feature>
<dbReference type="GO" id="GO:0005886">
    <property type="term" value="C:plasma membrane"/>
    <property type="evidence" value="ECO:0007669"/>
    <property type="project" value="UniProtKB-SubCell"/>
</dbReference>
<dbReference type="Proteomes" id="UP000694569">
    <property type="component" value="Unplaced"/>
</dbReference>
<reference evidence="15" key="1">
    <citation type="submission" date="2025-08" db="UniProtKB">
        <authorList>
            <consortium name="Ensembl"/>
        </authorList>
    </citation>
    <scope>IDENTIFICATION</scope>
</reference>
<dbReference type="PROSITE" id="PS50262">
    <property type="entry name" value="G_PROTEIN_RECEP_F1_2"/>
    <property type="match status" value="1"/>
</dbReference>
<dbReference type="CDD" id="cd13954">
    <property type="entry name" value="7tmA_OR"/>
    <property type="match status" value="1"/>
</dbReference>
<keyword evidence="3" id="KW-0716">Sensory transduction</keyword>
<evidence type="ECO:0000313" key="15">
    <source>
        <dbReference type="Ensembl" id="ENSLLEP00000037459.1"/>
    </source>
</evidence>
<evidence type="ECO:0000256" key="4">
    <source>
        <dbReference type="ARBA" id="ARBA00022692"/>
    </source>
</evidence>
<keyword evidence="6 13" id="KW-1133">Transmembrane helix</keyword>
<dbReference type="FunFam" id="1.20.1070.10:FF:000010">
    <property type="entry name" value="Olfactory receptor"/>
    <property type="match status" value="1"/>
</dbReference>
<dbReference type="PANTHER" id="PTHR24242:SF403">
    <property type="entry name" value="OLFACTORY RECEPTOR 5V1-LIKE"/>
    <property type="match status" value="1"/>
</dbReference>
<keyword evidence="2" id="KW-1003">Cell membrane</keyword>
<evidence type="ECO:0000256" key="11">
    <source>
        <dbReference type="ARBA" id="ARBA00023180"/>
    </source>
</evidence>
<keyword evidence="16" id="KW-1185">Reference proteome</keyword>
<proteinExistence type="predicted"/>
<keyword evidence="5" id="KW-0552">Olfaction</keyword>
<comment type="subcellular location">
    <subcellularLocation>
        <location evidence="1">Cell membrane</location>
        <topology evidence="1">Multi-pass membrane protein</topology>
    </subcellularLocation>
</comment>
<keyword evidence="10" id="KW-0675">Receptor</keyword>
<evidence type="ECO:0000256" key="13">
    <source>
        <dbReference type="SAM" id="Phobius"/>
    </source>
</evidence>
<keyword evidence="11" id="KW-0325">Glycoprotein</keyword>
<feature type="transmembrane region" description="Helical" evidence="13">
    <location>
        <begin position="234"/>
        <end position="257"/>
    </location>
</feature>
<keyword evidence="12" id="KW-0807">Transducer</keyword>
<keyword evidence="9" id="KW-1015">Disulfide bond</keyword>
<keyword evidence="8 13" id="KW-0472">Membrane</keyword>
<evidence type="ECO:0000256" key="2">
    <source>
        <dbReference type="ARBA" id="ARBA00022475"/>
    </source>
</evidence>
<dbReference type="InterPro" id="IPR017452">
    <property type="entry name" value="GPCR_Rhodpsn_7TM"/>
</dbReference>
<dbReference type="AlphaFoldDB" id="A0A8C5QHU1"/>
<protein>
    <recommendedName>
        <fullName evidence="14">G-protein coupled receptors family 1 profile domain-containing protein</fullName>
    </recommendedName>
</protein>
<feature type="transmembrane region" description="Helical" evidence="13">
    <location>
        <begin position="200"/>
        <end position="222"/>
    </location>
</feature>
<dbReference type="PANTHER" id="PTHR24242">
    <property type="entry name" value="G-PROTEIN COUPLED RECEPTOR"/>
    <property type="match status" value="1"/>
</dbReference>
<dbReference type="GO" id="GO:0004930">
    <property type="term" value="F:G protein-coupled receptor activity"/>
    <property type="evidence" value="ECO:0007669"/>
    <property type="project" value="UniProtKB-KW"/>
</dbReference>
<feature type="domain" description="G-protein coupled receptors family 1 profile" evidence="14">
    <location>
        <begin position="38"/>
        <end position="284"/>
    </location>
</feature>
<evidence type="ECO:0000256" key="5">
    <source>
        <dbReference type="ARBA" id="ARBA00022725"/>
    </source>
</evidence>
<evidence type="ECO:0000256" key="7">
    <source>
        <dbReference type="ARBA" id="ARBA00023040"/>
    </source>
</evidence>
<dbReference type="OrthoDB" id="9975554at2759"/>
<dbReference type="PRINTS" id="PR00245">
    <property type="entry name" value="OLFACTORYR"/>
</dbReference>
<organism evidence="15 16">
    <name type="scientific">Leptobrachium leishanense</name>
    <name type="common">Leishan spiny toad</name>
    <dbReference type="NCBI Taxonomy" id="445787"/>
    <lineage>
        <taxon>Eukaryota</taxon>
        <taxon>Metazoa</taxon>
        <taxon>Chordata</taxon>
        <taxon>Craniata</taxon>
        <taxon>Vertebrata</taxon>
        <taxon>Euteleostomi</taxon>
        <taxon>Amphibia</taxon>
        <taxon>Batrachia</taxon>
        <taxon>Anura</taxon>
        <taxon>Pelobatoidea</taxon>
        <taxon>Megophryidae</taxon>
        <taxon>Leptobrachium</taxon>
    </lineage>
</organism>
<dbReference type="Gene3D" id="1.20.1070.10">
    <property type="entry name" value="Rhodopsin 7-helix transmembrane proteins"/>
    <property type="match status" value="1"/>
</dbReference>
<feature type="transmembrane region" description="Helical" evidence="13">
    <location>
        <begin position="57"/>
        <end position="79"/>
    </location>
</feature>
<evidence type="ECO:0000256" key="8">
    <source>
        <dbReference type="ARBA" id="ARBA00023136"/>
    </source>
</evidence>
<evidence type="ECO:0000256" key="1">
    <source>
        <dbReference type="ARBA" id="ARBA00004651"/>
    </source>
</evidence>
<evidence type="ECO:0000313" key="16">
    <source>
        <dbReference type="Proteomes" id="UP000694569"/>
    </source>
</evidence>
<dbReference type="InterPro" id="IPR000725">
    <property type="entry name" value="Olfact_rcpt"/>
</dbReference>
<dbReference type="GO" id="GO:0004984">
    <property type="term" value="F:olfactory receptor activity"/>
    <property type="evidence" value="ECO:0007669"/>
    <property type="project" value="InterPro"/>
</dbReference>
<evidence type="ECO:0000256" key="12">
    <source>
        <dbReference type="ARBA" id="ARBA00023224"/>
    </source>
</evidence>
<dbReference type="Ensembl" id="ENSLLET00000038897.1">
    <property type="protein sequence ID" value="ENSLLEP00000037459.1"/>
    <property type="gene ID" value="ENSLLEG00000023690.1"/>
</dbReference>
<dbReference type="GeneTree" id="ENSGT01140000282520"/>
<evidence type="ECO:0000256" key="3">
    <source>
        <dbReference type="ARBA" id="ARBA00022606"/>
    </source>
</evidence>
<dbReference type="PRINTS" id="PR00237">
    <property type="entry name" value="GPCRRHODOPSN"/>
</dbReference>
<feature type="transmembrane region" description="Helical" evidence="13">
    <location>
        <begin position="269"/>
        <end position="286"/>
    </location>
</feature>
<feature type="transmembrane region" description="Helical" evidence="13">
    <location>
        <begin position="138"/>
        <end position="158"/>
    </location>
</feature>
<evidence type="ECO:0000259" key="14">
    <source>
        <dbReference type="PROSITE" id="PS50262"/>
    </source>
</evidence>
<feature type="transmembrane region" description="Helical" evidence="13">
    <location>
        <begin position="20"/>
        <end position="45"/>
    </location>
</feature>
<reference evidence="15" key="2">
    <citation type="submission" date="2025-09" db="UniProtKB">
        <authorList>
            <consortium name="Ensembl"/>
        </authorList>
    </citation>
    <scope>IDENTIFICATION</scope>
</reference>
<keyword evidence="7" id="KW-0297">G-protein coupled receptor</keyword>
<dbReference type="Pfam" id="PF13853">
    <property type="entry name" value="7tm_4"/>
    <property type="match status" value="1"/>
</dbReference>
<dbReference type="InterPro" id="IPR050939">
    <property type="entry name" value="Olfactory_GPCR1"/>
</dbReference>
<dbReference type="InterPro" id="IPR000276">
    <property type="entry name" value="GPCR_Rhodpsn"/>
</dbReference>
<evidence type="ECO:0000256" key="9">
    <source>
        <dbReference type="ARBA" id="ARBA00023157"/>
    </source>
</evidence>
<name>A0A8C5QHU1_9ANUR</name>
<dbReference type="SUPFAM" id="SSF81321">
    <property type="entry name" value="Family A G protein-coupled receptor-like"/>
    <property type="match status" value="1"/>
</dbReference>
<evidence type="ECO:0000256" key="6">
    <source>
        <dbReference type="ARBA" id="ARBA00022989"/>
    </source>
</evidence>
<sequence length="308" mass="34703">MENSNSSVVSEFILLAFQNLQILLFIIVLLTYIICICGNTFIIVLVKVDMSLHTPMYFFICVFSFLEIMFLSAPIPKLLVNLITANKKISFSGCFTQLYFFNVFGVAECYLLAVMVFDRHLAINKPLQYPSIMNNTCCVSLASIPWLIGFVVVLYPAIITSRLDFCASNELNHFFCDWGPLQRLSCSDPSLSILSTSSTAVFDVVVPFLLIIGFYVHIIVMVSKIKSDGGKQKAFSTCSSHIIVASLFYGTAIIVYVNPQGSKHERFLALMYTVVTPTINPFIYTFRNRDVKEVFKKTVRRLITSSQV</sequence>
<evidence type="ECO:0000256" key="10">
    <source>
        <dbReference type="ARBA" id="ARBA00023170"/>
    </source>
</evidence>
<keyword evidence="4 13" id="KW-0812">Transmembrane</keyword>
<accession>A0A8C5QHU1</accession>